<gene>
    <name evidence="9" type="ORF">D0866_16436</name>
</gene>
<dbReference type="InterPro" id="IPR020846">
    <property type="entry name" value="MFS_dom"/>
</dbReference>
<evidence type="ECO:0000256" key="6">
    <source>
        <dbReference type="SAM" id="Phobius"/>
    </source>
</evidence>
<accession>A0A3M6XZ26</accession>
<keyword evidence="4 6" id="KW-1133">Transmembrane helix</keyword>
<dbReference type="PANTHER" id="PTHR23503:SF8">
    <property type="entry name" value="FACILITATED GLUCOSE TRANSPORTER PROTEIN 1"/>
    <property type="match status" value="1"/>
</dbReference>
<protein>
    <recommendedName>
        <fullName evidence="8">Major facilitator superfamily (MFS) profile domain-containing protein</fullName>
    </recommendedName>
</protein>
<proteinExistence type="predicted"/>
<feature type="transmembrane region" description="Helical" evidence="6">
    <location>
        <begin position="183"/>
        <end position="204"/>
    </location>
</feature>
<dbReference type="InterPro" id="IPR036259">
    <property type="entry name" value="MFS_trans_sf"/>
</dbReference>
<comment type="subcellular location">
    <subcellularLocation>
        <location evidence="1">Membrane</location>
        <topology evidence="1">Multi-pass membrane protein</topology>
    </subcellularLocation>
</comment>
<feature type="transmembrane region" description="Helical" evidence="6">
    <location>
        <begin position="122"/>
        <end position="144"/>
    </location>
</feature>
<evidence type="ECO:0000259" key="8">
    <source>
        <dbReference type="PROSITE" id="PS50850"/>
    </source>
</evidence>
<feature type="non-terminal residue" evidence="9">
    <location>
        <position position="255"/>
    </location>
</feature>
<reference evidence="9 10" key="1">
    <citation type="journal article" date="2018" name="BMC Genomics">
        <title>Genomic evidence for intraspecific hybridization in a clonal and extremely halotolerant yeast.</title>
        <authorList>
            <person name="Gostincar C."/>
            <person name="Stajich J.E."/>
            <person name="Zupancic J."/>
            <person name="Zalar P."/>
            <person name="Gunde-Cimerman N."/>
        </authorList>
    </citation>
    <scope>NUCLEOTIDE SEQUENCE [LARGE SCALE GENOMIC DNA]</scope>
    <source>
        <strain evidence="9 10">EXF-6651</strain>
    </source>
</reference>
<evidence type="ECO:0000256" key="4">
    <source>
        <dbReference type="ARBA" id="ARBA00022989"/>
    </source>
</evidence>
<evidence type="ECO:0000256" key="2">
    <source>
        <dbReference type="ARBA" id="ARBA00022448"/>
    </source>
</evidence>
<dbReference type="InterPro" id="IPR005828">
    <property type="entry name" value="MFS_sugar_transport-like"/>
</dbReference>
<dbReference type="Proteomes" id="UP000276864">
    <property type="component" value="Unassembled WGS sequence"/>
</dbReference>
<keyword evidence="5 6" id="KW-0472">Membrane</keyword>
<feature type="transmembrane region" description="Helical" evidence="6">
    <location>
        <begin position="98"/>
        <end position="116"/>
    </location>
</feature>
<feature type="transmembrane region" description="Helical" evidence="6">
    <location>
        <begin position="156"/>
        <end position="177"/>
    </location>
</feature>
<feature type="chain" id="PRO_5018325541" description="Major facilitator superfamily (MFS) profile domain-containing protein" evidence="7">
    <location>
        <begin position="21"/>
        <end position="255"/>
    </location>
</feature>
<keyword evidence="2" id="KW-0813">Transport</keyword>
<keyword evidence="7" id="KW-0732">Signal</keyword>
<dbReference type="PROSITE" id="PS00217">
    <property type="entry name" value="SUGAR_TRANSPORT_2"/>
    <property type="match status" value="1"/>
</dbReference>
<dbReference type="AlphaFoldDB" id="A0A3M6XZ26"/>
<dbReference type="EMBL" id="QWIM01004037">
    <property type="protein sequence ID" value="RMX96029.1"/>
    <property type="molecule type" value="Genomic_DNA"/>
</dbReference>
<dbReference type="PROSITE" id="PS50850">
    <property type="entry name" value="MFS"/>
    <property type="match status" value="1"/>
</dbReference>
<name>A0A3M6XZ26_HORWE</name>
<sequence length="255" mass="27181">MAAQTRFWWRLLLDLRYSVGEQLDLGAQVLGVAENALTHLFSSVGFDVSAGSDDGYLPQCIEMDSVQFGLVSSIFTLGGFLGALCGGPATTQYGRLKAMIVSGILAAIGPAFEALANSIGFLITGRLIAGLGAGAATVIVPIYISEIAPPYQKGFFGSFTQVMINVGILITQTLGLFLSRGQFWRIILGVGGAIAALQVVCLVLGGQESPKWLADNGKPSRAKRTLRKLRGHQANIDEEVVGWGLESERDMEDEE</sequence>
<dbReference type="GO" id="GO:0016020">
    <property type="term" value="C:membrane"/>
    <property type="evidence" value="ECO:0007669"/>
    <property type="project" value="UniProtKB-SubCell"/>
</dbReference>
<dbReference type="GO" id="GO:0015149">
    <property type="term" value="F:hexose transmembrane transporter activity"/>
    <property type="evidence" value="ECO:0007669"/>
    <property type="project" value="TreeGrafter"/>
</dbReference>
<feature type="transmembrane region" description="Helical" evidence="6">
    <location>
        <begin position="66"/>
        <end position="86"/>
    </location>
</feature>
<evidence type="ECO:0000256" key="3">
    <source>
        <dbReference type="ARBA" id="ARBA00022692"/>
    </source>
</evidence>
<feature type="domain" description="Major facilitator superfamily (MFS) profile" evidence="8">
    <location>
        <begin position="1"/>
        <end position="255"/>
    </location>
</feature>
<dbReference type="Gene3D" id="1.20.1250.20">
    <property type="entry name" value="MFS general substrate transporter like domains"/>
    <property type="match status" value="1"/>
</dbReference>
<evidence type="ECO:0000256" key="1">
    <source>
        <dbReference type="ARBA" id="ARBA00004141"/>
    </source>
</evidence>
<evidence type="ECO:0000256" key="5">
    <source>
        <dbReference type="ARBA" id="ARBA00023136"/>
    </source>
</evidence>
<evidence type="ECO:0000313" key="10">
    <source>
        <dbReference type="Proteomes" id="UP000276864"/>
    </source>
</evidence>
<evidence type="ECO:0000256" key="7">
    <source>
        <dbReference type="SAM" id="SignalP"/>
    </source>
</evidence>
<dbReference type="PANTHER" id="PTHR23503">
    <property type="entry name" value="SOLUTE CARRIER FAMILY 2"/>
    <property type="match status" value="1"/>
</dbReference>
<organism evidence="9 10">
    <name type="scientific">Hortaea werneckii</name>
    <name type="common">Black yeast</name>
    <name type="synonym">Cladosporium werneckii</name>
    <dbReference type="NCBI Taxonomy" id="91943"/>
    <lineage>
        <taxon>Eukaryota</taxon>
        <taxon>Fungi</taxon>
        <taxon>Dikarya</taxon>
        <taxon>Ascomycota</taxon>
        <taxon>Pezizomycotina</taxon>
        <taxon>Dothideomycetes</taxon>
        <taxon>Dothideomycetidae</taxon>
        <taxon>Mycosphaerellales</taxon>
        <taxon>Teratosphaeriaceae</taxon>
        <taxon>Hortaea</taxon>
    </lineage>
</organism>
<comment type="caution">
    <text evidence="9">The sequence shown here is derived from an EMBL/GenBank/DDBJ whole genome shotgun (WGS) entry which is preliminary data.</text>
</comment>
<dbReference type="Pfam" id="PF00083">
    <property type="entry name" value="Sugar_tr"/>
    <property type="match status" value="1"/>
</dbReference>
<evidence type="ECO:0000313" key="9">
    <source>
        <dbReference type="EMBL" id="RMX96029.1"/>
    </source>
</evidence>
<dbReference type="InterPro" id="IPR045263">
    <property type="entry name" value="GLUT"/>
</dbReference>
<feature type="signal peptide" evidence="7">
    <location>
        <begin position="1"/>
        <end position="20"/>
    </location>
</feature>
<keyword evidence="3 6" id="KW-0812">Transmembrane</keyword>
<dbReference type="InterPro" id="IPR005829">
    <property type="entry name" value="Sugar_transporter_CS"/>
</dbReference>
<dbReference type="SUPFAM" id="SSF103473">
    <property type="entry name" value="MFS general substrate transporter"/>
    <property type="match status" value="1"/>
</dbReference>